<dbReference type="SUPFAM" id="SSF51621">
    <property type="entry name" value="Phosphoenolpyruvate/pyruvate domain"/>
    <property type="match status" value="1"/>
</dbReference>
<dbReference type="PANTHER" id="PTHR30502">
    <property type="entry name" value="2-KETO-3-DEOXY-L-RHAMNONATE ALDOLASE"/>
    <property type="match status" value="1"/>
</dbReference>
<comment type="similarity">
    <text evidence="1">Belongs to the HpcH/HpaI aldolase family.</text>
</comment>
<dbReference type="GO" id="GO:0016832">
    <property type="term" value="F:aldehyde-lyase activity"/>
    <property type="evidence" value="ECO:0007669"/>
    <property type="project" value="TreeGrafter"/>
</dbReference>
<evidence type="ECO:0000256" key="3">
    <source>
        <dbReference type="ARBA" id="ARBA00023239"/>
    </source>
</evidence>
<reference evidence="6" key="1">
    <citation type="submission" date="2017-09" db="EMBL/GenBank/DDBJ databases">
        <authorList>
            <person name="Feng G."/>
            <person name="Zhu H."/>
        </authorList>
    </citation>
    <scope>NUCLEOTIDE SEQUENCE [LARGE SCALE GENOMIC DNA]</scope>
    <source>
        <strain evidence="6">1PNM-20</strain>
    </source>
</reference>
<proteinExistence type="inferred from homology"/>
<organism evidence="5 6">
    <name type="scientific">Sphingomonas lenta</name>
    <dbReference type="NCBI Taxonomy" id="1141887"/>
    <lineage>
        <taxon>Bacteria</taxon>
        <taxon>Pseudomonadati</taxon>
        <taxon>Pseudomonadota</taxon>
        <taxon>Alphaproteobacteria</taxon>
        <taxon>Sphingomonadales</taxon>
        <taxon>Sphingomonadaceae</taxon>
        <taxon>Sphingomonas</taxon>
    </lineage>
</organism>
<keyword evidence="6" id="KW-1185">Reference proteome</keyword>
<dbReference type="AlphaFoldDB" id="A0A2A2SEQ7"/>
<dbReference type="Proteomes" id="UP000218151">
    <property type="component" value="Unassembled WGS sequence"/>
</dbReference>
<dbReference type="RefSeq" id="WP_095997972.1">
    <property type="nucleotide sequence ID" value="NZ_NSLI01000003.1"/>
</dbReference>
<feature type="domain" description="HpcH/HpaI aldolase/citrate lyase" evidence="4">
    <location>
        <begin position="15"/>
        <end position="234"/>
    </location>
</feature>
<dbReference type="InterPro" id="IPR040442">
    <property type="entry name" value="Pyrv_kinase-like_dom_sf"/>
</dbReference>
<keyword evidence="3" id="KW-0456">Lyase</keyword>
<accession>A0A2A2SEQ7</accession>
<evidence type="ECO:0000313" key="6">
    <source>
        <dbReference type="Proteomes" id="UP000218151"/>
    </source>
</evidence>
<dbReference type="GO" id="GO:0005737">
    <property type="term" value="C:cytoplasm"/>
    <property type="evidence" value="ECO:0007669"/>
    <property type="project" value="TreeGrafter"/>
</dbReference>
<evidence type="ECO:0000256" key="1">
    <source>
        <dbReference type="ARBA" id="ARBA00005568"/>
    </source>
</evidence>
<dbReference type="Gene3D" id="3.20.20.60">
    <property type="entry name" value="Phosphoenolpyruvate-binding domains"/>
    <property type="match status" value="1"/>
</dbReference>
<dbReference type="InterPro" id="IPR005000">
    <property type="entry name" value="Aldolase/citrate-lyase_domain"/>
</dbReference>
<comment type="caution">
    <text evidence="5">The sequence shown here is derived from an EMBL/GenBank/DDBJ whole genome shotgun (WGS) entry which is preliminary data.</text>
</comment>
<dbReference type="GO" id="GO:0046872">
    <property type="term" value="F:metal ion binding"/>
    <property type="evidence" value="ECO:0007669"/>
    <property type="project" value="UniProtKB-KW"/>
</dbReference>
<evidence type="ECO:0000313" key="5">
    <source>
        <dbReference type="EMBL" id="PAX07729.1"/>
    </source>
</evidence>
<keyword evidence="2" id="KW-0479">Metal-binding</keyword>
<dbReference type="InterPro" id="IPR015813">
    <property type="entry name" value="Pyrv/PenolPyrv_kinase-like_dom"/>
</dbReference>
<dbReference type="Pfam" id="PF03328">
    <property type="entry name" value="HpcH_HpaI"/>
    <property type="match status" value="1"/>
</dbReference>
<dbReference type="PANTHER" id="PTHR30502:SF0">
    <property type="entry name" value="PHOSPHOENOLPYRUVATE CARBOXYLASE FAMILY PROTEIN"/>
    <property type="match status" value="1"/>
</dbReference>
<name>A0A2A2SEQ7_9SPHN</name>
<evidence type="ECO:0000256" key="2">
    <source>
        <dbReference type="ARBA" id="ARBA00022723"/>
    </source>
</evidence>
<evidence type="ECO:0000259" key="4">
    <source>
        <dbReference type="Pfam" id="PF03328"/>
    </source>
</evidence>
<dbReference type="OrthoDB" id="9802624at2"/>
<dbReference type="InterPro" id="IPR050251">
    <property type="entry name" value="HpcH-HpaI_aldolase"/>
</dbReference>
<protein>
    <submittedName>
        <fullName evidence="5">Aldolase</fullName>
    </submittedName>
</protein>
<sequence>MNLKARLAAGEFLLGTFLKTPSPILVEVLSDCGLDLLCLDAEHAPFDRLQIDACVHVARAGGLPVLVRTPSAAPEHILNALDCGADGVLLPHIRSRAEAETAAKACAYGPGGRGYAGSSRAARYGRAAIPEHLATSAERTVVVAQIEDVEALDELDAIAATPGIDALFVGRIDLTIALGQTSSDAPEVIEAVNRVVAAGRAAGRPVGMFVPRDADVAGWREKGATLFLQGSDHGFLRTGAAALRRAVESHGLAERG</sequence>
<gene>
    <name evidence="5" type="ORF">CKY28_08810</name>
</gene>
<dbReference type="EMBL" id="NSLI01000003">
    <property type="protein sequence ID" value="PAX07729.1"/>
    <property type="molecule type" value="Genomic_DNA"/>
</dbReference>